<dbReference type="EMBL" id="UINC01091247">
    <property type="protein sequence ID" value="SVC43865.1"/>
    <property type="molecule type" value="Genomic_DNA"/>
</dbReference>
<name>A0A382M799_9ZZZZ</name>
<dbReference type="AlphaFoldDB" id="A0A382M799"/>
<protein>
    <submittedName>
        <fullName evidence="1">Uncharacterized protein</fullName>
    </submittedName>
</protein>
<organism evidence="1">
    <name type="scientific">marine metagenome</name>
    <dbReference type="NCBI Taxonomy" id="408172"/>
    <lineage>
        <taxon>unclassified sequences</taxon>
        <taxon>metagenomes</taxon>
        <taxon>ecological metagenomes</taxon>
    </lineage>
</organism>
<accession>A0A382M799</accession>
<gene>
    <name evidence="1" type="ORF">METZ01_LOCUS296719</name>
</gene>
<sequence>ALMSFAAALVVNKSDENLIKKIRAEFLEGELF</sequence>
<feature type="non-terminal residue" evidence="1">
    <location>
        <position position="1"/>
    </location>
</feature>
<proteinExistence type="predicted"/>
<evidence type="ECO:0000313" key="1">
    <source>
        <dbReference type="EMBL" id="SVC43865.1"/>
    </source>
</evidence>
<reference evidence="1" key="1">
    <citation type="submission" date="2018-05" db="EMBL/GenBank/DDBJ databases">
        <authorList>
            <person name="Lanie J.A."/>
            <person name="Ng W.-L."/>
            <person name="Kazmierczak K.M."/>
            <person name="Andrzejewski T.M."/>
            <person name="Davidsen T.M."/>
            <person name="Wayne K.J."/>
            <person name="Tettelin H."/>
            <person name="Glass J.I."/>
            <person name="Rusch D."/>
            <person name="Podicherti R."/>
            <person name="Tsui H.-C.T."/>
            <person name="Winkler M.E."/>
        </authorList>
    </citation>
    <scope>NUCLEOTIDE SEQUENCE</scope>
</reference>